<evidence type="ECO:0000256" key="6">
    <source>
        <dbReference type="RuleBase" id="RU368027"/>
    </source>
</evidence>
<keyword evidence="9" id="KW-1185">Reference proteome</keyword>
<dbReference type="Pfam" id="PF06102">
    <property type="entry name" value="RRP36"/>
    <property type="match status" value="1"/>
</dbReference>
<dbReference type="OrthoDB" id="448446at2759"/>
<organism evidence="8 9">
    <name type="scientific">Diabrotica balteata</name>
    <name type="common">Banded cucumber beetle</name>
    <dbReference type="NCBI Taxonomy" id="107213"/>
    <lineage>
        <taxon>Eukaryota</taxon>
        <taxon>Metazoa</taxon>
        <taxon>Ecdysozoa</taxon>
        <taxon>Arthropoda</taxon>
        <taxon>Hexapoda</taxon>
        <taxon>Insecta</taxon>
        <taxon>Pterygota</taxon>
        <taxon>Neoptera</taxon>
        <taxon>Endopterygota</taxon>
        <taxon>Coleoptera</taxon>
        <taxon>Polyphaga</taxon>
        <taxon>Cucujiformia</taxon>
        <taxon>Chrysomeloidea</taxon>
        <taxon>Chrysomelidae</taxon>
        <taxon>Galerucinae</taxon>
        <taxon>Diabroticina</taxon>
        <taxon>Diabroticites</taxon>
        <taxon>Diabrotica</taxon>
    </lineage>
</organism>
<gene>
    <name evidence="8" type="ORF">DIABBA_LOCUS10871</name>
</gene>
<evidence type="ECO:0000313" key="9">
    <source>
        <dbReference type="Proteomes" id="UP001153709"/>
    </source>
</evidence>
<keyword evidence="4 6" id="KW-0698">rRNA processing</keyword>
<dbReference type="GO" id="GO:0000462">
    <property type="term" value="P:maturation of SSU-rRNA from tricistronic rRNA transcript (SSU-rRNA, 5.8S rRNA, LSU-rRNA)"/>
    <property type="evidence" value="ECO:0007669"/>
    <property type="project" value="TreeGrafter"/>
</dbReference>
<evidence type="ECO:0000256" key="3">
    <source>
        <dbReference type="ARBA" id="ARBA00022517"/>
    </source>
</evidence>
<evidence type="ECO:0000256" key="2">
    <source>
        <dbReference type="ARBA" id="ARBA00009418"/>
    </source>
</evidence>
<keyword evidence="5 6" id="KW-0539">Nucleus</keyword>
<dbReference type="PANTHER" id="PTHR21738">
    <property type="entry name" value="RIBOSOMAL RNA PROCESSING PROTEIN 36 HOMOLOG"/>
    <property type="match status" value="1"/>
</dbReference>
<comment type="similarity">
    <text evidence="2 6">Belongs to the RRP36 family.</text>
</comment>
<protein>
    <recommendedName>
        <fullName evidence="6">rRNA biogenesis protein RRP36</fullName>
    </recommendedName>
</protein>
<sequence>MEDEERIKIREKIANLSFEELLKLKEQVGSKTYNKTIYGSSVTKKSKALKRANKNRPREVSSKIRPQNLRLETDNVVKAPKKHIPRDPRFDPLCGQYEEKIFKANYDFVNDIRAKEKEQLEEELKSCTDVNRKKIIKNLLQRTNNQLREQNRKEKEELKKLQRSSEIKEKYKRGEKPQFKKKSVEKLENLIEKYEELKKSNKLQKHIEKRSKKLSKKEKRNMGKAEIQ</sequence>
<comment type="subunit">
    <text evidence="6">Associates with 90S and pre-40S pre-ribosomal particles.</text>
</comment>
<dbReference type="AlphaFoldDB" id="A0A9N9XIM4"/>
<dbReference type="Proteomes" id="UP001153709">
    <property type="component" value="Chromosome 7"/>
</dbReference>
<feature type="region of interest" description="Disordered" evidence="7">
    <location>
        <begin position="201"/>
        <end position="228"/>
    </location>
</feature>
<dbReference type="EMBL" id="OU898282">
    <property type="protein sequence ID" value="CAG9837925.1"/>
    <property type="molecule type" value="Genomic_DNA"/>
</dbReference>
<evidence type="ECO:0000256" key="5">
    <source>
        <dbReference type="ARBA" id="ARBA00023242"/>
    </source>
</evidence>
<reference evidence="8" key="1">
    <citation type="submission" date="2022-01" db="EMBL/GenBank/DDBJ databases">
        <authorList>
            <person name="King R."/>
        </authorList>
    </citation>
    <scope>NUCLEOTIDE SEQUENCE</scope>
</reference>
<evidence type="ECO:0000256" key="4">
    <source>
        <dbReference type="ARBA" id="ARBA00022552"/>
    </source>
</evidence>
<dbReference type="GO" id="GO:0030686">
    <property type="term" value="C:90S preribosome"/>
    <property type="evidence" value="ECO:0007669"/>
    <property type="project" value="TreeGrafter"/>
</dbReference>
<comment type="function">
    <text evidence="6">Component of the 90S pre-ribosome involved in the maturation of rRNAs. Required for early cleavages of the pre-RNAs in the 40S ribosomal subunit maturation pathway.</text>
</comment>
<accession>A0A9N9XIM4</accession>
<dbReference type="GO" id="GO:0005730">
    <property type="term" value="C:nucleolus"/>
    <property type="evidence" value="ECO:0007669"/>
    <property type="project" value="UniProtKB-SubCell"/>
</dbReference>
<feature type="compositionally biased region" description="Basic residues" evidence="7">
    <location>
        <begin position="201"/>
        <end position="219"/>
    </location>
</feature>
<evidence type="ECO:0000256" key="1">
    <source>
        <dbReference type="ARBA" id="ARBA00004604"/>
    </source>
</evidence>
<keyword evidence="3 6" id="KW-0690">Ribosome biogenesis</keyword>
<comment type="subcellular location">
    <subcellularLocation>
        <location evidence="1 6">Nucleus</location>
        <location evidence="1 6">Nucleolus</location>
    </subcellularLocation>
</comment>
<dbReference type="PANTHER" id="PTHR21738:SF0">
    <property type="entry name" value="RIBOSOMAL RNA PROCESSING PROTEIN 36 HOMOLOG"/>
    <property type="match status" value="1"/>
</dbReference>
<evidence type="ECO:0000256" key="7">
    <source>
        <dbReference type="SAM" id="MobiDB-lite"/>
    </source>
</evidence>
<evidence type="ECO:0000313" key="8">
    <source>
        <dbReference type="EMBL" id="CAG9837925.1"/>
    </source>
</evidence>
<name>A0A9N9XIM4_DIABA</name>
<dbReference type="InterPro" id="IPR009292">
    <property type="entry name" value="RRP36"/>
</dbReference>
<keyword evidence="6" id="KW-0687">Ribonucleoprotein</keyword>
<proteinExistence type="inferred from homology"/>